<dbReference type="RefSeq" id="WP_189056565.1">
    <property type="nucleotide sequence ID" value="NZ_BMOR01000007.1"/>
</dbReference>
<proteinExistence type="predicted"/>
<keyword evidence="1" id="KW-0732">Signal</keyword>
<feature type="signal peptide" evidence="1">
    <location>
        <begin position="1"/>
        <end position="19"/>
    </location>
</feature>
<accession>A0ABQ2J5B0</accession>
<reference evidence="3" key="1">
    <citation type="journal article" date="2019" name="Int. J. Syst. Evol. Microbiol.">
        <title>The Global Catalogue of Microorganisms (GCM) 10K type strain sequencing project: providing services to taxonomists for standard genome sequencing and annotation.</title>
        <authorList>
            <consortium name="The Broad Institute Genomics Platform"/>
            <consortium name="The Broad Institute Genome Sequencing Center for Infectious Disease"/>
            <person name="Wu L."/>
            <person name="Ma J."/>
        </authorList>
    </citation>
    <scope>NUCLEOTIDE SEQUENCE [LARGE SCALE GENOMIC DNA]</scope>
    <source>
        <strain evidence="3">JCM 16918</strain>
    </source>
</reference>
<name>A0ABQ2J5B0_9DEIO</name>
<protein>
    <submittedName>
        <fullName evidence="2">Uncharacterized protein</fullName>
    </submittedName>
</protein>
<sequence length="1058" mass="109313">MNPATLLLTSLLLSGLAAAQTTPDTDRTTTDQQVTQTGAPLTTLTVTLPARVRQVQFTLPLSSGVTSVQIGTQSYAPTALADQLRWTVPTPGRTLTLIMDAPVTAEELGVAVQYDTGLTEILAGTTAFQVGTGAASTGPAALRDGVIQFPSTGPAPRGRSSTNLTTISRLDDPFTLLVNGQPISEKLIGRRVDNSGTGFTTREYIAVPLQPGVNTITAVTPTGEDTVTVTVAGVAADARVLNSTLLADGFTPLTVTLDITDAQGRPTVVPTVTVTGTADLTLTTPDGDPAQAGHQLRVVNGQVSVTFAPTSAPGPQQVTLDVNNHPVTLSLNVAPTDRRNVVALVSGTLSGLGQGAPVASGEARATVEAPILGGQLTAVADTSGAHTDTPAEVRFPTLGDNSRDTRSLQADGAVAARFDHPDVTATYARNAATDPVFGAPALGDALNVTTKGRTQVHAYAAPYAGSIIEATVVINGTRLAQLPERLDPARVQLTLRVIREGITTDTVLTRGRDYVIDAQGLITFTRPLFPTPDLDTTQVLIARGPAAVRVISPQAQLAVTHTTTSGEVTAMAAAGVHADLITQPADLTYGVRYTAADTTGPRTLNVDARAAFNASGLRGELTAEAASPQGRVSVAATHETPGFTGYTATGTPGSAVTVTARAPITDTFGVQVSARAQTSASSFGVRAAAGLTYAPSRSSEFTAGLFTGAGDLSGTGVTATARWSAGPWTTSLSAQQQLGSANGQYSAQVTRKVPLPERLPPGTELAVGTKVTGTLTDGDFSVRARAVLEGRAGPFAASLEYGLPTVSDQNGELRGSVAATLPVTERVNVGGTFTLTPDTRTLTGDVRYTSPNVVASTGLDLSHNDQTGPSASARFSVSYAGERVRTPWGVTADGLSTFTRIGAGHRYALGATYRGEQWNAAAYLRLRAGQYAADKTGTDLTAETNVTYTPGRGDVRLGLAAQVKSTDPGNATVQGVVAGRYWFTQDLALGAAYRGLYTQAGLSASAYALEGSWRFATPAMLTLGYNVGGFTPITAEPTRPGAYVRLDVLLDDTDHRAP</sequence>
<comment type="caution">
    <text evidence="2">The sequence shown here is derived from an EMBL/GenBank/DDBJ whole genome shotgun (WGS) entry which is preliminary data.</text>
</comment>
<feature type="chain" id="PRO_5046967409" evidence="1">
    <location>
        <begin position="20"/>
        <end position="1058"/>
    </location>
</feature>
<evidence type="ECO:0000256" key="1">
    <source>
        <dbReference type="SAM" id="SignalP"/>
    </source>
</evidence>
<organism evidence="2 3">
    <name type="scientific">Deinococcus daejeonensis</name>
    <dbReference type="NCBI Taxonomy" id="1007098"/>
    <lineage>
        <taxon>Bacteria</taxon>
        <taxon>Thermotogati</taxon>
        <taxon>Deinococcota</taxon>
        <taxon>Deinococci</taxon>
        <taxon>Deinococcales</taxon>
        <taxon>Deinococcaceae</taxon>
        <taxon>Deinococcus</taxon>
    </lineage>
</organism>
<evidence type="ECO:0000313" key="3">
    <source>
        <dbReference type="Proteomes" id="UP000645517"/>
    </source>
</evidence>
<keyword evidence="3" id="KW-1185">Reference proteome</keyword>
<evidence type="ECO:0000313" key="2">
    <source>
        <dbReference type="EMBL" id="GGN38218.1"/>
    </source>
</evidence>
<dbReference type="EMBL" id="BMOR01000007">
    <property type="protein sequence ID" value="GGN38218.1"/>
    <property type="molecule type" value="Genomic_DNA"/>
</dbReference>
<gene>
    <name evidence="2" type="ORF">GCM10010842_20860</name>
</gene>
<dbReference type="Proteomes" id="UP000645517">
    <property type="component" value="Unassembled WGS sequence"/>
</dbReference>